<dbReference type="Proteomes" id="UP001157418">
    <property type="component" value="Unassembled WGS sequence"/>
</dbReference>
<protein>
    <submittedName>
        <fullName evidence="1">Uncharacterized protein</fullName>
    </submittedName>
</protein>
<organism evidence="1 2">
    <name type="scientific">Lactuca virosa</name>
    <dbReference type="NCBI Taxonomy" id="75947"/>
    <lineage>
        <taxon>Eukaryota</taxon>
        <taxon>Viridiplantae</taxon>
        <taxon>Streptophyta</taxon>
        <taxon>Embryophyta</taxon>
        <taxon>Tracheophyta</taxon>
        <taxon>Spermatophyta</taxon>
        <taxon>Magnoliopsida</taxon>
        <taxon>eudicotyledons</taxon>
        <taxon>Gunneridae</taxon>
        <taxon>Pentapetalae</taxon>
        <taxon>asterids</taxon>
        <taxon>campanulids</taxon>
        <taxon>Asterales</taxon>
        <taxon>Asteraceae</taxon>
        <taxon>Cichorioideae</taxon>
        <taxon>Cichorieae</taxon>
        <taxon>Lactucinae</taxon>
        <taxon>Lactuca</taxon>
    </lineage>
</organism>
<gene>
    <name evidence="1" type="ORF">LVIROSA_LOCUS29274</name>
</gene>
<sequence>MVGTRHRPETSGVSDEELRQMIRDEVAAAIRAEIPKMFGSIKTTLIETFDERYAEVTEATAAAATATVATARPQGGDSMLFREFSNTKPPEFDGTQDPIAVMRWISDIEG</sequence>
<evidence type="ECO:0000313" key="2">
    <source>
        <dbReference type="Proteomes" id="UP001157418"/>
    </source>
</evidence>
<dbReference type="EMBL" id="CAKMRJ010005412">
    <property type="protein sequence ID" value="CAH1443351.1"/>
    <property type="molecule type" value="Genomic_DNA"/>
</dbReference>
<keyword evidence="2" id="KW-1185">Reference proteome</keyword>
<accession>A0AAU9NZE8</accession>
<reference evidence="1 2" key="1">
    <citation type="submission" date="2022-01" db="EMBL/GenBank/DDBJ databases">
        <authorList>
            <person name="Xiong W."/>
            <person name="Schranz E."/>
        </authorList>
    </citation>
    <scope>NUCLEOTIDE SEQUENCE [LARGE SCALE GENOMIC DNA]</scope>
</reference>
<dbReference type="AlphaFoldDB" id="A0AAU9NZE8"/>
<comment type="caution">
    <text evidence="1">The sequence shown here is derived from an EMBL/GenBank/DDBJ whole genome shotgun (WGS) entry which is preliminary data.</text>
</comment>
<evidence type="ECO:0000313" key="1">
    <source>
        <dbReference type="EMBL" id="CAH1443351.1"/>
    </source>
</evidence>
<name>A0AAU9NZE8_9ASTR</name>
<proteinExistence type="predicted"/>